<dbReference type="STRING" id="4540.A0A3L6QJJ7"/>
<feature type="transmembrane region" description="Helical" evidence="9">
    <location>
        <begin position="5"/>
        <end position="25"/>
    </location>
</feature>
<dbReference type="GO" id="GO:0006506">
    <property type="term" value="P:GPI anchor biosynthetic process"/>
    <property type="evidence" value="ECO:0007669"/>
    <property type="project" value="UniProtKB-UniPathway"/>
</dbReference>
<dbReference type="GO" id="GO:0042765">
    <property type="term" value="C:GPI-anchor transamidase complex"/>
    <property type="evidence" value="ECO:0007669"/>
    <property type="project" value="InterPro"/>
</dbReference>
<dbReference type="InterPro" id="IPR009600">
    <property type="entry name" value="PIG-U"/>
</dbReference>
<proteinExistence type="inferred from homology"/>
<dbReference type="EMBL" id="PQIB02000012">
    <property type="protein sequence ID" value="RLM79576.1"/>
    <property type="molecule type" value="Genomic_DNA"/>
</dbReference>
<organism evidence="10 11">
    <name type="scientific">Panicum miliaceum</name>
    <name type="common">Proso millet</name>
    <name type="synonym">Broomcorn millet</name>
    <dbReference type="NCBI Taxonomy" id="4540"/>
    <lineage>
        <taxon>Eukaryota</taxon>
        <taxon>Viridiplantae</taxon>
        <taxon>Streptophyta</taxon>
        <taxon>Embryophyta</taxon>
        <taxon>Tracheophyta</taxon>
        <taxon>Spermatophyta</taxon>
        <taxon>Magnoliopsida</taxon>
        <taxon>Liliopsida</taxon>
        <taxon>Poales</taxon>
        <taxon>Poaceae</taxon>
        <taxon>PACMAD clade</taxon>
        <taxon>Panicoideae</taxon>
        <taxon>Panicodae</taxon>
        <taxon>Paniceae</taxon>
        <taxon>Panicinae</taxon>
        <taxon>Panicum</taxon>
        <taxon>Panicum sect. Panicum</taxon>
    </lineage>
</organism>
<comment type="caution">
    <text evidence="10">The sequence shown here is derived from an EMBL/GenBank/DDBJ whole genome shotgun (WGS) entry which is preliminary data.</text>
</comment>
<keyword evidence="7 9" id="KW-1133">Transmembrane helix</keyword>
<gene>
    <name evidence="10" type="ORF">C2845_PM12G23740</name>
</gene>
<keyword evidence="8 9" id="KW-0472">Membrane</keyword>
<dbReference type="UniPathway" id="UPA00196"/>
<evidence type="ECO:0000256" key="1">
    <source>
        <dbReference type="ARBA" id="ARBA00004477"/>
    </source>
</evidence>
<dbReference type="Proteomes" id="UP000275267">
    <property type="component" value="Unassembled WGS sequence"/>
</dbReference>
<keyword evidence="4" id="KW-0337">GPI-anchor biosynthesis</keyword>
<evidence type="ECO:0000256" key="4">
    <source>
        <dbReference type="ARBA" id="ARBA00022502"/>
    </source>
</evidence>
<feature type="transmembrane region" description="Helical" evidence="9">
    <location>
        <begin position="62"/>
        <end position="79"/>
    </location>
</feature>
<comment type="pathway">
    <text evidence="2">Glycolipid biosynthesis; glycosylphosphatidylinositol-anchor biosynthesis.</text>
</comment>
<evidence type="ECO:0000256" key="6">
    <source>
        <dbReference type="ARBA" id="ARBA00022824"/>
    </source>
</evidence>
<reference evidence="11" key="1">
    <citation type="journal article" date="2019" name="Nat. Commun.">
        <title>The genome of broomcorn millet.</title>
        <authorList>
            <person name="Zou C."/>
            <person name="Miki D."/>
            <person name="Li D."/>
            <person name="Tang Q."/>
            <person name="Xiao L."/>
            <person name="Rajput S."/>
            <person name="Deng P."/>
            <person name="Jia W."/>
            <person name="Huang R."/>
            <person name="Zhang M."/>
            <person name="Sun Y."/>
            <person name="Hu J."/>
            <person name="Fu X."/>
            <person name="Schnable P.S."/>
            <person name="Li F."/>
            <person name="Zhang H."/>
            <person name="Feng B."/>
            <person name="Zhu X."/>
            <person name="Liu R."/>
            <person name="Schnable J.C."/>
            <person name="Zhu J.-K."/>
            <person name="Zhang H."/>
        </authorList>
    </citation>
    <scope>NUCLEOTIDE SEQUENCE [LARGE SCALE GENOMIC DNA]</scope>
</reference>
<dbReference type="PANTHER" id="PTHR13121:SF0">
    <property type="entry name" value="PHOSPHATIDYLINOSITOL GLYCAN ANCHOR BIOSYNTHESIS CLASS U PROTEIN"/>
    <property type="match status" value="1"/>
</dbReference>
<keyword evidence="11" id="KW-1185">Reference proteome</keyword>
<sequence>MAIRYYWPMVAAAVGFRLVLVLFGGDLHLASRPEVSTPLTSLRRLAEGYWLKQASMSPYSDLVASMLMFIADFLAAMLIRSTGRRLQMSRNRSLKSLDLTKAVNNSGLAPLAAFGYVMATHLSLYPAILIVPVILLLGYGPDAPPTKVFLVKSSSDSKSDMSEYDKRTSLKVQRFSWMTVLHFIFWLIIWSCYVLLLSSMILKKVGGLNEMFEKTYGFILTVKDLSPNIGVLWYFFAEVFDFFRSFFLIVFNMNILFMVLPLAIRLKHRPCFLAFVYTAIVAMLKSYPSGTGNANFYFATGLAYTCLQRNVWLYRVAVALPAATRNCTEFD</sequence>
<name>A0A3L6QJJ7_PANMI</name>
<comment type="similarity">
    <text evidence="3">Belongs to the PIGU family.</text>
</comment>
<protein>
    <submittedName>
        <fullName evidence="10">Phosphatidylinositol glycan anchor biosynthesis class U protein-like isoform X2</fullName>
    </submittedName>
</protein>
<evidence type="ECO:0000256" key="9">
    <source>
        <dbReference type="SAM" id="Phobius"/>
    </source>
</evidence>
<keyword evidence="5 9" id="KW-0812">Transmembrane</keyword>
<accession>A0A3L6QJJ7</accession>
<evidence type="ECO:0000256" key="7">
    <source>
        <dbReference type="ARBA" id="ARBA00022989"/>
    </source>
</evidence>
<keyword evidence="6" id="KW-0256">Endoplasmic reticulum</keyword>
<dbReference type="AlphaFoldDB" id="A0A3L6QJJ7"/>
<evidence type="ECO:0000256" key="8">
    <source>
        <dbReference type="ARBA" id="ARBA00023136"/>
    </source>
</evidence>
<evidence type="ECO:0000313" key="11">
    <source>
        <dbReference type="Proteomes" id="UP000275267"/>
    </source>
</evidence>
<evidence type="ECO:0000256" key="5">
    <source>
        <dbReference type="ARBA" id="ARBA00022692"/>
    </source>
</evidence>
<feature type="transmembrane region" description="Helical" evidence="9">
    <location>
        <begin position="175"/>
        <end position="196"/>
    </location>
</feature>
<feature type="transmembrane region" description="Helical" evidence="9">
    <location>
        <begin position="242"/>
        <end position="264"/>
    </location>
</feature>
<feature type="transmembrane region" description="Helical" evidence="9">
    <location>
        <begin position="216"/>
        <end position="236"/>
    </location>
</feature>
<comment type="subcellular location">
    <subcellularLocation>
        <location evidence="1">Endoplasmic reticulum membrane</location>
        <topology evidence="1">Multi-pass membrane protein</topology>
    </subcellularLocation>
</comment>
<dbReference type="Pfam" id="PF06728">
    <property type="entry name" value="PIG-U"/>
    <property type="match status" value="2"/>
</dbReference>
<evidence type="ECO:0000256" key="2">
    <source>
        <dbReference type="ARBA" id="ARBA00004687"/>
    </source>
</evidence>
<feature type="transmembrane region" description="Helical" evidence="9">
    <location>
        <begin position="271"/>
        <end position="288"/>
    </location>
</feature>
<dbReference type="OrthoDB" id="549017at2759"/>
<dbReference type="PANTHER" id="PTHR13121">
    <property type="entry name" value="GPI TRANSAMIDASE COMPONENT PIG-U"/>
    <property type="match status" value="1"/>
</dbReference>
<dbReference type="GO" id="GO:0016255">
    <property type="term" value="P:attachment of GPI anchor to protein"/>
    <property type="evidence" value="ECO:0007669"/>
    <property type="project" value="InterPro"/>
</dbReference>
<evidence type="ECO:0000256" key="3">
    <source>
        <dbReference type="ARBA" id="ARBA00010026"/>
    </source>
</evidence>
<feature type="transmembrane region" description="Helical" evidence="9">
    <location>
        <begin position="122"/>
        <end position="140"/>
    </location>
</feature>
<evidence type="ECO:0000313" key="10">
    <source>
        <dbReference type="EMBL" id="RLM79576.1"/>
    </source>
</evidence>